<organism evidence="2 4">
    <name type="scientific">Rhizobium phaseoli</name>
    <dbReference type="NCBI Taxonomy" id="396"/>
    <lineage>
        <taxon>Bacteria</taxon>
        <taxon>Pseudomonadati</taxon>
        <taxon>Pseudomonadota</taxon>
        <taxon>Alphaproteobacteria</taxon>
        <taxon>Hyphomicrobiales</taxon>
        <taxon>Rhizobiaceae</taxon>
        <taxon>Rhizobium/Agrobacterium group</taxon>
        <taxon>Rhizobium</taxon>
    </lineage>
</organism>
<reference evidence="1 3" key="1">
    <citation type="submission" date="2015-11" db="EMBL/GenBank/DDBJ databases">
        <title>The limits of bacterial species coexistence and the symbiotic plasmid transference in sympatric Rhizobium populations.</title>
        <authorList>
            <person name="Perez-Carrascal O.M."/>
            <person name="VanInsberghe D."/>
            <person name="Juarez S."/>
            <person name="Polz M.F."/>
            <person name="Vinuesa P."/>
            <person name="Gonzalez V."/>
        </authorList>
    </citation>
    <scope>NUCLEOTIDE SEQUENCE [LARGE SCALE GENOMIC DNA]</scope>
    <source>
        <strain evidence="1 3">N771</strain>
        <plasmid evidence="1 3">pRphaN771e</plasmid>
    </source>
</reference>
<dbReference type="Pfam" id="PF16867">
    <property type="entry name" value="DMSP_lyase"/>
    <property type="match status" value="1"/>
</dbReference>
<evidence type="ECO:0000313" key="2">
    <source>
        <dbReference type="EMBL" id="QPK12331.1"/>
    </source>
</evidence>
<dbReference type="GO" id="GO:0047869">
    <property type="term" value="F:dimethylpropiothetin dethiomethylase activity"/>
    <property type="evidence" value="ECO:0007669"/>
    <property type="project" value="InterPro"/>
</dbReference>
<evidence type="ECO:0000313" key="1">
    <source>
        <dbReference type="EMBL" id="ANL88849.1"/>
    </source>
</evidence>
<dbReference type="Proteomes" id="UP000078551">
    <property type="component" value="Plasmid pRphaN771e"/>
</dbReference>
<dbReference type="EMBL" id="CP064935">
    <property type="protein sequence ID" value="QPK12331.1"/>
    <property type="molecule type" value="Genomic_DNA"/>
</dbReference>
<dbReference type="EMBL" id="CP013573">
    <property type="protein sequence ID" value="ANL88849.1"/>
    <property type="molecule type" value="Genomic_DNA"/>
</dbReference>
<proteinExistence type="predicted"/>
<geneLocation type="plasmid" evidence="2 4">
    <name>pBS3d</name>
</geneLocation>
<reference evidence="2 4" key="2">
    <citation type="submission" date="2020-11" db="EMBL/GenBank/DDBJ databases">
        <title>Indigenous Rhizobia Nodulating Common beans in Western Kenya.</title>
        <authorList>
            <person name="Wekesa C.S."/>
            <person name="Oelmueller R."/>
            <person name="Furch A.C."/>
        </authorList>
    </citation>
    <scope>NUCLEOTIDE SEQUENCE [LARGE SCALE GENOMIC DNA]</scope>
    <source>
        <strain evidence="4">BS3</strain>
        <strain evidence="2">S3</strain>
        <plasmid evidence="2 4">pBS3d</plasmid>
    </source>
</reference>
<dbReference type="SUPFAM" id="SSF51182">
    <property type="entry name" value="RmlC-like cupins"/>
    <property type="match status" value="1"/>
</dbReference>
<dbReference type="InterPro" id="IPR011051">
    <property type="entry name" value="RmlC_Cupin_sf"/>
</dbReference>
<gene>
    <name evidence="1" type="ORF">AMC81_PE00604</name>
    <name evidence="2" type="ORF">HER27_030435</name>
</gene>
<protein>
    <submittedName>
        <fullName evidence="1">Cupin 2 domain-containing protein</fullName>
    </submittedName>
    <submittedName>
        <fullName evidence="2">Dimethylsulfoniopropionate lyase</fullName>
    </submittedName>
</protein>
<keyword evidence="2" id="KW-0614">Plasmid</keyword>
<dbReference type="InterPro" id="IPR031723">
    <property type="entry name" value="DMSP_lyase"/>
</dbReference>
<name>A0A2U3CQX8_9HYPH</name>
<accession>A0A2U3CQX8</accession>
<sequence>MSLRGGSLQIFLDTASQAFQAFATAPVARRSIRQFVAKLEQPGTARAGDGSRLPVCAYLDVALAIDTSYDPSLGRLVEAFKGIEPMLEWRRRTKYDHSASDNFADGHANAMIIGPGGLEERSDLWLGVTLMAPHVRYPDHDHAPEEVYLVLSEGEFKQGEGNWFSPGIGGSFYNVPGIKHAMRSVDTPLFAFWALLADRPHE</sequence>
<keyword evidence="2" id="KW-0456">Lyase</keyword>
<dbReference type="RefSeq" id="WP_037146328.1">
    <property type="nucleotide sequence ID" value="NZ_CP013541.1"/>
</dbReference>
<evidence type="ECO:0000313" key="3">
    <source>
        <dbReference type="Proteomes" id="UP000078551"/>
    </source>
</evidence>
<dbReference type="OrthoDB" id="9083851at2"/>
<geneLocation type="plasmid" evidence="1 3">
    <name>pRphaN771e</name>
</geneLocation>
<evidence type="ECO:0000313" key="4">
    <source>
        <dbReference type="Proteomes" id="UP000540266"/>
    </source>
</evidence>
<dbReference type="Proteomes" id="UP000540266">
    <property type="component" value="Plasmid pBS3d"/>
</dbReference>
<dbReference type="Gene3D" id="2.60.120.10">
    <property type="entry name" value="Jelly Rolls"/>
    <property type="match status" value="1"/>
</dbReference>
<dbReference type="InterPro" id="IPR014710">
    <property type="entry name" value="RmlC-like_jellyroll"/>
</dbReference>
<keyword evidence="3" id="KW-1185">Reference proteome</keyword>
<dbReference type="AlphaFoldDB" id="A0A2U3CQX8"/>